<proteinExistence type="predicted"/>
<organism evidence="1">
    <name type="scientific">hydrothermal vent metagenome</name>
    <dbReference type="NCBI Taxonomy" id="652676"/>
    <lineage>
        <taxon>unclassified sequences</taxon>
        <taxon>metagenomes</taxon>
        <taxon>ecological metagenomes</taxon>
    </lineage>
</organism>
<dbReference type="InterPro" id="IPR025638">
    <property type="entry name" value="DUF4336"/>
</dbReference>
<reference evidence="1" key="1">
    <citation type="submission" date="2018-06" db="EMBL/GenBank/DDBJ databases">
        <authorList>
            <person name="Zhirakovskaya E."/>
        </authorList>
    </citation>
    <scope>NUCLEOTIDE SEQUENCE</scope>
</reference>
<protein>
    <recommendedName>
        <fullName evidence="2">DUF4336 domain-containing protein</fullName>
    </recommendedName>
</protein>
<sequence>MAGNDSLGMTGIMQKLAPNIWIVEGELVNFHGFPYLTRCVIVRLENSDLWCWSPIALTPALQAAIEEIGQPKHLVSPNKIHHLYLQNWLAAWPEAKLWGPASTIKKRSDLSFEAPLENIAPAVWGGEIDLIWFNGSPVMDEIVFFHRASKTAILADLSENFSDEFIREHWKGWKGWIAKPWGITEGKGYAPLEWRLSFIKRKATRAARDRMLAWNPARVVMAHGEIQREGGQMFLKQAFAWLS</sequence>
<dbReference type="AlphaFoldDB" id="A0A3B0RF17"/>
<accession>A0A3B0RF17</accession>
<dbReference type="PANTHER" id="PTHR33835:SF1">
    <property type="entry name" value="METALLO-BETA-LACTAMASE DOMAIN-CONTAINING PROTEIN"/>
    <property type="match status" value="1"/>
</dbReference>
<name>A0A3B0RF17_9ZZZZ</name>
<dbReference type="InterPro" id="IPR036866">
    <property type="entry name" value="RibonucZ/Hydroxyglut_hydro"/>
</dbReference>
<dbReference type="EMBL" id="UOEF01000133">
    <property type="protein sequence ID" value="VAV91974.1"/>
    <property type="molecule type" value="Genomic_DNA"/>
</dbReference>
<evidence type="ECO:0008006" key="2">
    <source>
        <dbReference type="Google" id="ProtNLM"/>
    </source>
</evidence>
<dbReference type="Pfam" id="PF14234">
    <property type="entry name" value="DUF4336"/>
    <property type="match status" value="1"/>
</dbReference>
<gene>
    <name evidence="1" type="ORF">MNBD_ALPHA04-1630</name>
</gene>
<evidence type="ECO:0000313" key="1">
    <source>
        <dbReference type="EMBL" id="VAV91974.1"/>
    </source>
</evidence>
<dbReference type="SUPFAM" id="SSF56281">
    <property type="entry name" value="Metallo-hydrolase/oxidoreductase"/>
    <property type="match status" value="1"/>
</dbReference>
<dbReference type="PANTHER" id="PTHR33835">
    <property type="entry name" value="YALI0C07656P"/>
    <property type="match status" value="1"/>
</dbReference>